<feature type="binding site" evidence="8">
    <location>
        <position position="163"/>
    </location>
    <ligand>
        <name>Zn(2+)</name>
        <dbReference type="ChEBI" id="CHEBI:29105"/>
        <label>1</label>
    </ligand>
</feature>
<feature type="binding site" evidence="8">
    <location>
        <position position="341"/>
    </location>
    <ligand>
        <name>Zn(2+)</name>
        <dbReference type="ChEBI" id="CHEBI:29105"/>
        <label>2</label>
    </ligand>
</feature>
<evidence type="ECO:0000256" key="7">
    <source>
        <dbReference type="ARBA" id="ARBA00023285"/>
    </source>
</evidence>
<comment type="subcellular location">
    <subcellularLocation>
        <location evidence="8">Cytoplasm</location>
    </subcellularLocation>
</comment>
<reference evidence="10 11" key="1">
    <citation type="submission" date="2016-10" db="EMBL/GenBank/DDBJ databases">
        <authorList>
            <person name="de Groot N.N."/>
        </authorList>
    </citation>
    <scope>NUCLEOTIDE SEQUENCE [LARGE SCALE GENOMIC DNA]</scope>
    <source>
        <strain evidence="10 11">CDM_5</strain>
    </source>
</reference>
<dbReference type="InterPro" id="IPR001261">
    <property type="entry name" value="ArgE/DapE_CS"/>
</dbReference>
<comment type="function">
    <text evidence="8">Catalyzes the release of L-lysine from [LysW]-gamma-L-lysine and the release of L-ornithine from [LysW]-L-ornithine.</text>
</comment>
<feature type="binding site" evidence="8">
    <location>
        <position position="140"/>
    </location>
    <ligand>
        <name>Zn(2+)</name>
        <dbReference type="ChEBI" id="CHEBI:29105"/>
        <label>2</label>
    </ligand>
</feature>
<evidence type="ECO:0000256" key="1">
    <source>
        <dbReference type="ARBA" id="ARBA00022490"/>
    </source>
</evidence>
<dbReference type="NCBIfam" id="TIGR01902">
    <property type="entry name" value="dapE-lys-deAc"/>
    <property type="match status" value="1"/>
</dbReference>
<dbReference type="UniPathway" id="UPA00033">
    <property type="reaction ID" value="UER00039"/>
</dbReference>
<dbReference type="NCBIfam" id="NF003367">
    <property type="entry name" value="PRK04443.1"/>
    <property type="match status" value="1"/>
</dbReference>
<feature type="binding site" evidence="8">
    <location>
        <position position="114"/>
    </location>
    <ligand>
        <name>Zn(2+)</name>
        <dbReference type="ChEBI" id="CHEBI:29105"/>
        <label>1</label>
    </ligand>
</feature>
<feature type="binding site" evidence="8">
    <location>
        <position position="114"/>
    </location>
    <ligand>
        <name>Zn(2+)</name>
        <dbReference type="ChEBI" id="CHEBI:29105"/>
        <label>2</label>
    </ligand>
</feature>
<dbReference type="GO" id="GO:0050897">
    <property type="term" value="F:cobalt ion binding"/>
    <property type="evidence" value="ECO:0007669"/>
    <property type="project" value="UniProtKB-UniRule"/>
</dbReference>
<dbReference type="InterPro" id="IPR010175">
    <property type="entry name" value="LysK"/>
</dbReference>
<organism evidence="10 11">
    <name type="scientific">Haloferax larsenii</name>
    <dbReference type="NCBI Taxonomy" id="302484"/>
    <lineage>
        <taxon>Archaea</taxon>
        <taxon>Methanobacteriati</taxon>
        <taxon>Methanobacteriota</taxon>
        <taxon>Stenosarchaea group</taxon>
        <taxon>Halobacteria</taxon>
        <taxon>Halobacteriales</taxon>
        <taxon>Haloferacaceae</taxon>
        <taxon>Haloferax</taxon>
    </lineage>
</organism>
<comment type="catalytic activity">
    <reaction evidence="8">
        <text>[amino-group carrier protein]-C-terminal-gamma-(L-lysyl)-L-glutamate + H2O = [amino-group carrier protein]-C-terminal-L-glutamate + L-lysine</text>
        <dbReference type="Rhea" id="RHEA:48684"/>
        <dbReference type="Rhea" id="RHEA-COMP:9693"/>
        <dbReference type="Rhea" id="RHEA-COMP:9715"/>
        <dbReference type="ChEBI" id="CHEBI:15377"/>
        <dbReference type="ChEBI" id="CHEBI:32551"/>
        <dbReference type="ChEBI" id="CHEBI:78525"/>
        <dbReference type="ChEBI" id="CHEBI:78526"/>
        <dbReference type="EC" id="3.5.1.130"/>
    </reaction>
</comment>
<feature type="active site" evidence="8">
    <location>
        <position position="92"/>
    </location>
</feature>
<dbReference type="GO" id="GO:0042450">
    <property type="term" value="P:L-arginine biosynthetic process via ornithine"/>
    <property type="evidence" value="ECO:0007669"/>
    <property type="project" value="UniProtKB-UniRule"/>
</dbReference>
<dbReference type="AlphaFoldDB" id="A0A1H7LMN7"/>
<dbReference type="SUPFAM" id="SSF53187">
    <property type="entry name" value="Zn-dependent exopeptidases"/>
    <property type="match status" value="1"/>
</dbReference>
<protein>
    <recommendedName>
        <fullName evidence="8">Putative [LysW]-lysine/[LysW]-ornithine hydrolase</fullName>
        <ecNumber evidence="8">3.5.1.130</ecNumber>
        <ecNumber evidence="8">3.5.1.132</ecNumber>
    </recommendedName>
</protein>
<accession>A0A1H7LMN7</accession>
<dbReference type="EC" id="3.5.1.130" evidence="8"/>
<dbReference type="InterPro" id="IPR050072">
    <property type="entry name" value="Peptidase_M20A"/>
</dbReference>
<keyword evidence="8" id="KW-0055">Arginine biosynthesis</keyword>
<comment type="cofactor">
    <cofactor evidence="8">
        <name>Zn(2+)</name>
        <dbReference type="ChEBI" id="CHEBI:29105"/>
    </cofactor>
    <cofactor evidence="8">
        <name>Co(2+)</name>
        <dbReference type="ChEBI" id="CHEBI:48828"/>
    </cofactor>
    <text evidence="8">Binds 2 Zn(2+) or Co(2+) ions per subunit.</text>
</comment>
<feature type="compositionally biased region" description="Basic and acidic residues" evidence="9">
    <location>
        <begin position="1"/>
        <end position="10"/>
    </location>
</feature>
<feature type="region of interest" description="Disordered" evidence="9">
    <location>
        <begin position="1"/>
        <end position="20"/>
    </location>
</feature>
<dbReference type="GO" id="GO:0005737">
    <property type="term" value="C:cytoplasm"/>
    <property type="evidence" value="ECO:0007669"/>
    <property type="project" value="UniProtKB-SubCell"/>
</dbReference>
<keyword evidence="3 8" id="KW-0479">Metal-binding</keyword>
<evidence type="ECO:0000313" key="11">
    <source>
        <dbReference type="Proteomes" id="UP000183894"/>
    </source>
</evidence>
<keyword evidence="1 8" id="KW-0963">Cytoplasm</keyword>
<dbReference type="UniPathway" id="UPA00068"/>
<name>A0A1H7LMN7_HALLR</name>
<dbReference type="Pfam" id="PF01546">
    <property type="entry name" value="Peptidase_M20"/>
    <property type="match status" value="1"/>
</dbReference>
<comment type="similarity">
    <text evidence="8">Belongs to the peptidase M20A family. LysK subfamily.</text>
</comment>
<dbReference type="GO" id="GO:0008270">
    <property type="term" value="F:zinc ion binding"/>
    <property type="evidence" value="ECO:0007669"/>
    <property type="project" value="UniProtKB-UniRule"/>
</dbReference>
<feature type="binding site" evidence="8">
    <location>
        <position position="90"/>
    </location>
    <ligand>
        <name>Zn(2+)</name>
        <dbReference type="ChEBI" id="CHEBI:29105"/>
        <label>1</label>
    </ligand>
</feature>
<comment type="pathway">
    <text evidence="8">Amino-acid biosynthesis; L-arginine biosynthesis.</text>
</comment>
<evidence type="ECO:0000313" key="10">
    <source>
        <dbReference type="EMBL" id="SEL00166.1"/>
    </source>
</evidence>
<evidence type="ECO:0000256" key="4">
    <source>
        <dbReference type="ARBA" id="ARBA00022801"/>
    </source>
</evidence>
<comment type="pathway">
    <text evidence="8">Amino-acid biosynthesis; L-lysine biosynthesis via AAA pathway; L-lysine from L-alpha-aminoadipate (Thermus route): step 5/5.</text>
</comment>
<gene>
    <name evidence="8" type="primary">lysK</name>
    <name evidence="10" type="ORF">SAMN04488691_102368</name>
</gene>
<dbReference type="GO" id="GO:0019878">
    <property type="term" value="P:lysine biosynthetic process via aminoadipic acid"/>
    <property type="evidence" value="ECO:0007669"/>
    <property type="project" value="UniProtKB-UniRule"/>
</dbReference>
<keyword evidence="6 8" id="KW-0457">Lysine biosynthesis</keyword>
<dbReference type="Proteomes" id="UP000183894">
    <property type="component" value="Unassembled WGS sequence"/>
</dbReference>
<keyword evidence="5 8" id="KW-0862">Zinc</keyword>
<evidence type="ECO:0000256" key="6">
    <source>
        <dbReference type="ARBA" id="ARBA00023154"/>
    </source>
</evidence>
<dbReference type="HAMAP" id="MF_01120">
    <property type="entry name" value="LysK"/>
    <property type="match status" value="1"/>
</dbReference>
<dbReference type="PROSITE" id="PS00758">
    <property type="entry name" value="ARGE_DAPE_CPG2_1"/>
    <property type="match status" value="1"/>
</dbReference>
<evidence type="ECO:0000256" key="8">
    <source>
        <dbReference type="HAMAP-Rule" id="MF_01120"/>
    </source>
</evidence>
<dbReference type="OrthoDB" id="156068at2157"/>
<sequence length="369" mass="39466">MTAGIDHDATGEGDSAAHTDAPAELTAGSEWAEARELLYDMVSTPSVSGDEEAAAEVLKAFFEAHDREVWIDEVGNVRAPADDSVLLTSHIDTVPGDIPVTVEDGALWGRGSVDATGPLCSMAAAAVETGVSFVGVVGEETTSRGAWHLVEDREEPDAVVNGEPSGWDGVTLGYRGFLSGTYVATSELGHSSRPEDNAIQSAVAWWSRVADFFDEEHDGVFDTVTTKPVSFDGGPTDDGLAVEATVDVQFRVPPRLTIEDVREVAEGELTRGSVHWNKPIPPVMMSPRTDVARAFRVAIRGVGDTKPRLLRKTGTSDMNIFAGTWDCPMATYGPGDSDLDHAPNEHLELDEFDDAIDVLVAVCERLADD</sequence>
<proteinExistence type="inferred from homology"/>
<evidence type="ECO:0000256" key="2">
    <source>
        <dbReference type="ARBA" id="ARBA00022605"/>
    </source>
</evidence>
<dbReference type="EC" id="3.5.1.132" evidence="8"/>
<comment type="catalytic activity">
    <reaction evidence="8">
        <text>[amino-group carrier protein]-C-terminal-gamma-(L-ornithyl)-L-glutamate + H2O = [amino-group carrier protein]-C-terminal-L-glutamate + L-ornithine</text>
        <dbReference type="Rhea" id="RHEA:52676"/>
        <dbReference type="Rhea" id="RHEA-COMP:9693"/>
        <dbReference type="Rhea" id="RHEA-COMP:13328"/>
        <dbReference type="ChEBI" id="CHEBI:15377"/>
        <dbReference type="ChEBI" id="CHEBI:46911"/>
        <dbReference type="ChEBI" id="CHEBI:78525"/>
        <dbReference type="ChEBI" id="CHEBI:136763"/>
        <dbReference type="EC" id="3.5.1.132"/>
    </reaction>
</comment>
<feature type="active site" description="Proton acceptor" evidence="8">
    <location>
        <position position="139"/>
    </location>
</feature>
<keyword evidence="7 8" id="KW-0170">Cobalt</keyword>
<dbReference type="PANTHER" id="PTHR43808">
    <property type="entry name" value="ACETYLORNITHINE DEACETYLASE"/>
    <property type="match status" value="1"/>
</dbReference>
<dbReference type="EMBL" id="FOAD01000002">
    <property type="protein sequence ID" value="SEL00166.1"/>
    <property type="molecule type" value="Genomic_DNA"/>
</dbReference>
<dbReference type="Gene3D" id="3.40.630.10">
    <property type="entry name" value="Zn peptidases"/>
    <property type="match status" value="2"/>
</dbReference>
<dbReference type="GO" id="GO:0016811">
    <property type="term" value="F:hydrolase activity, acting on carbon-nitrogen (but not peptide) bonds, in linear amides"/>
    <property type="evidence" value="ECO:0007669"/>
    <property type="project" value="UniProtKB-UniRule"/>
</dbReference>
<dbReference type="RefSeq" id="WP_007544020.1">
    <property type="nucleotide sequence ID" value="NZ_FOAD01000002.1"/>
</dbReference>
<evidence type="ECO:0000256" key="5">
    <source>
        <dbReference type="ARBA" id="ARBA00022833"/>
    </source>
</evidence>
<keyword evidence="4 8" id="KW-0378">Hydrolase</keyword>
<evidence type="ECO:0000256" key="3">
    <source>
        <dbReference type="ARBA" id="ARBA00022723"/>
    </source>
</evidence>
<evidence type="ECO:0000256" key="9">
    <source>
        <dbReference type="SAM" id="MobiDB-lite"/>
    </source>
</evidence>
<keyword evidence="2 8" id="KW-0028">Amino-acid biosynthesis</keyword>
<dbReference type="PANTHER" id="PTHR43808:SF28">
    <property type="entry name" value="[LYSW]-LYSINE_[LYSW]-ORNITHINE HYDROLASE"/>
    <property type="match status" value="1"/>
</dbReference>
<dbReference type="InterPro" id="IPR002933">
    <property type="entry name" value="Peptidase_M20"/>
</dbReference>